<evidence type="ECO:0000313" key="7">
    <source>
        <dbReference type="EMBL" id="HBH1542418.1"/>
    </source>
</evidence>
<evidence type="ECO:0000259" key="3">
    <source>
        <dbReference type="SMART" id="SM00646"/>
    </source>
</evidence>
<evidence type="ECO:0000313" key="11">
    <source>
        <dbReference type="Proteomes" id="UP000411588"/>
    </source>
</evidence>
<reference evidence="7" key="4">
    <citation type="submission" date="2021-06" db="EMBL/GenBank/DDBJ databases">
        <authorList>
            <consortium name="NCBI Pathogen Detection Project"/>
        </authorList>
    </citation>
    <scope>NUCLEOTIDE SEQUENCE</scope>
    <source>
        <strain evidence="7">HN1000</strain>
    </source>
</reference>
<dbReference type="Proteomes" id="UP000411588">
    <property type="component" value="Unassembled WGS sequence"/>
</dbReference>
<evidence type="ECO:0000256" key="1">
    <source>
        <dbReference type="ARBA" id="ARBA00022801"/>
    </source>
</evidence>
<evidence type="ECO:0000313" key="4">
    <source>
        <dbReference type="EMBL" id="CDS84206.1"/>
    </source>
</evidence>
<evidence type="ECO:0000313" key="6">
    <source>
        <dbReference type="EMBL" id="CDT44214.1"/>
    </source>
</evidence>
<dbReference type="GeneID" id="66353290"/>
<dbReference type="SMART" id="SM00646">
    <property type="entry name" value="Ami_3"/>
    <property type="match status" value="1"/>
</dbReference>
<accession>A0A031WDF5</accession>
<name>A0A031WDF5_CLODI</name>
<dbReference type="GO" id="GO:0009253">
    <property type="term" value="P:peptidoglycan catabolic process"/>
    <property type="evidence" value="ECO:0007669"/>
    <property type="project" value="InterPro"/>
</dbReference>
<feature type="region of interest" description="Disordered" evidence="2">
    <location>
        <begin position="97"/>
        <end position="125"/>
    </location>
</feature>
<reference evidence="6" key="1">
    <citation type="submission" date="2014-07" db="EMBL/GenBank/DDBJ databases">
        <authorList>
            <person name="Monot Marc"/>
        </authorList>
    </citation>
    <scope>NUCLEOTIDE SEQUENCE</scope>
    <source>
        <strain evidence="6">7032989</strain>
        <strain evidence="5">7032994</strain>
    </source>
</reference>
<evidence type="ECO:0000313" key="5">
    <source>
        <dbReference type="EMBL" id="CDS84659.1"/>
    </source>
</evidence>
<protein>
    <submittedName>
        <fullName evidence="5 8">N-acetylmuramoyl-L-alanine amidase</fullName>
        <ecNumber evidence="6 9">3.5.1.-</ecNumber>
        <ecNumber evidence="8 9">3.5.1.28</ecNumber>
    </submittedName>
    <submittedName>
        <fullName evidence="6">Putative N-acetylmuramoyl-L-alanine amidase</fullName>
    </submittedName>
</protein>
<dbReference type="PATRIC" id="fig|1496.854.peg.841"/>
<dbReference type="SUPFAM" id="SSF53187">
    <property type="entry name" value="Zn-dependent exopeptidases"/>
    <property type="match status" value="1"/>
</dbReference>
<evidence type="ECO:0000313" key="8">
    <source>
        <dbReference type="EMBL" id="SJS05711.1"/>
    </source>
</evidence>
<evidence type="ECO:0000256" key="2">
    <source>
        <dbReference type="SAM" id="MobiDB-lite"/>
    </source>
</evidence>
<dbReference type="EC" id="3.5.1.28" evidence="8 9"/>
<dbReference type="AlphaFoldDB" id="A0A031WDF5"/>
<gene>
    <name evidence="8" type="primary">amiC</name>
    <name evidence="9" type="synonym">lytC_25</name>
    <name evidence="6" type="ORF">BN1095_480016</name>
    <name evidence="4" type="ORF">BN1096_310022</name>
    <name evidence="5" type="ORF">BN1097_320021</name>
    <name evidence="7" type="ORF">KRM00_001901</name>
    <name evidence="9" type="ORF">SAMEA1402399_02068</name>
    <name evidence="8" type="ORF">SAMEA3375112_01123</name>
</gene>
<dbReference type="PANTHER" id="PTHR30404">
    <property type="entry name" value="N-ACETYLMURAMOYL-L-ALANINE AMIDASE"/>
    <property type="match status" value="1"/>
</dbReference>
<evidence type="ECO:0000313" key="10">
    <source>
        <dbReference type="Proteomes" id="UP000189137"/>
    </source>
</evidence>
<dbReference type="EMBL" id="LK933160">
    <property type="protein sequence ID" value="CDT44214.1"/>
    <property type="molecule type" value="Genomic_DNA"/>
</dbReference>
<proteinExistence type="predicted"/>
<reference evidence="8 10" key="2">
    <citation type="submission" date="2017-02" db="EMBL/GenBank/DDBJ databases">
        <authorList>
            <consortium name="Pathogen Informatics"/>
        </authorList>
    </citation>
    <scope>NUCLEOTIDE SEQUENCE [LARGE SCALE GENOMIC DNA]</scope>
    <source>
        <strain evidence="9">Clo34</strain>
        <strain evidence="11">clo34</strain>
        <strain evidence="8 10">VRECD0157</strain>
    </source>
</reference>
<dbReference type="CDD" id="cd02696">
    <property type="entry name" value="MurNAc-LAA"/>
    <property type="match status" value="1"/>
</dbReference>
<feature type="region of interest" description="Disordered" evidence="2">
    <location>
        <begin position="41"/>
        <end position="82"/>
    </location>
</feature>
<dbReference type="EC" id="3.5.1.-" evidence="6 9"/>
<keyword evidence="1 6" id="KW-0378">Hydrolase</keyword>
<dbReference type="InterPro" id="IPR050695">
    <property type="entry name" value="N-acetylmuramoyl_amidase_3"/>
</dbReference>
<dbReference type="InterPro" id="IPR002508">
    <property type="entry name" value="MurNAc-LAA_cat"/>
</dbReference>
<dbReference type="EMBL" id="CAADAN010000006">
    <property type="protein sequence ID" value="VFD32368.1"/>
    <property type="molecule type" value="Genomic_DNA"/>
</dbReference>
<evidence type="ECO:0000313" key="9">
    <source>
        <dbReference type="EMBL" id="VFD32368.1"/>
    </source>
</evidence>
<dbReference type="Gene3D" id="3.40.630.40">
    <property type="entry name" value="Zn-dependent exopeptidases"/>
    <property type="match status" value="1"/>
</dbReference>
<dbReference type="Pfam" id="PF01520">
    <property type="entry name" value="Amidase_3"/>
    <property type="match status" value="1"/>
</dbReference>
<dbReference type="GO" id="GO:0030288">
    <property type="term" value="C:outer membrane-bounded periplasmic space"/>
    <property type="evidence" value="ECO:0007669"/>
    <property type="project" value="TreeGrafter"/>
</dbReference>
<dbReference type="RefSeq" id="WP_003437516.1">
    <property type="nucleotide sequence ID" value="NZ_AP031492.1"/>
</dbReference>
<feature type="compositionally biased region" description="Basic and acidic residues" evidence="2">
    <location>
        <begin position="43"/>
        <end position="82"/>
    </location>
</feature>
<dbReference type="EMBL" id="FUPS01000003">
    <property type="protein sequence ID" value="SJS05711.1"/>
    <property type="molecule type" value="Genomic_DNA"/>
</dbReference>
<dbReference type="EMBL" id="DAEPXK010000017">
    <property type="protein sequence ID" value="HBH1542418.1"/>
    <property type="molecule type" value="Genomic_DNA"/>
</dbReference>
<dbReference type="Proteomes" id="UP000878956">
    <property type="component" value="Unassembled WGS sequence"/>
</dbReference>
<dbReference type="Proteomes" id="UP000189137">
    <property type="component" value="Unassembled WGS sequence"/>
</dbReference>
<feature type="domain" description="MurNAc-LAA" evidence="3">
    <location>
        <begin position="172"/>
        <end position="290"/>
    </location>
</feature>
<sequence>MKKYRLLVTCIIAMGIIIIGTSNPVSNFYKTTNLISSGNITNEKADKDENSNKNNKDKNEDKSNSKSNKDKSSEDKSSDNKNEIQKNKKLLICIDPGHQGKGDSNLEPVAPGSSSKKARVSSGTEGIATKKPEYVLNLEASLVLKSILESKGYNVIMTRETHDVNISNSERAILANDKKADMVVRIHADSLNNSSKTGASILIPEKDGKYTAPIYEESNKCAEFIKQNMEQSGIQINGIVQRGDLTGFNWSKVPAVLVEMGFMSNYNEDQMMSNPDYQRKMMQCIADGLDAYFK</sequence>
<organism evidence="6">
    <name type="scientific">Clostridioides difficile</name>
    <name type="common">Peptoclostridium difficile</name>
    <dbReference type="NCBI Taxonomy" id="1496"/>
    <lineage>
        <taxon>Bacteria</taxon>
        <taxon>Bacillati</taxon>
        <taxon>Bacillota</taxon>
        <taxon>Clostridia</taxon>
        <taxon>Peptostreptococcales</taxon>
        <taxon>Peptostreptococcaceae</taxon>
        <taxon>Clostridioides</taxon>
    </lineage>
</organism>
<dbReference type="GO" id="GO:0008745">
    <property type="term" value="F:N-acetylmuramoyl-L-alanine amidase activity"/>
    <property type="evidence" value="ECO:0007669"/>
    <property type="project" value="UniProtKB-EC"/>
</dbReference>
<dbReference type="EMBL" id="LK932368">
    <property type="protein sequence ID" value="CDS84659.1"/>
    <property type="molecule type" value="Genomic_DNA"/>
</dbReference>
<dbReference type="PANTHER" id="PTHR30404:SF0">
    <property type="entry name" value="N-ACETYLMURAMOYL-L-ALANINE AMIDASE AMIC"/>
    <property type="match status" value="1"/>
</dbReference>
<dbReference type="EMBL" id="LK932482">
    <property type="protein sequence ID" value="CDS84206.1"/>
    <property type="molecule type" value="Genomic_DNA"/>
</dbReference>
<reference evidence="7" key="3">
    <citation type="journal article" date="2018" name="Genome Biol.">
        <title>SKESA: strategic k-mer extension for scrupulous assemblies.</title>
        <authorList>
            <person name="Souvorov A."/>
            <person name="Agarwala R."/>
            <person name="Lipman D.J."/>
        </authorList>
    </citation>
    <scope>NUCLEOTIDE SEQUENCE</scope>
    <source>
        <strain evidence="7">HN1000</strain>
    </source>
</reference>